<evidence type="ECO:0000313" key="2">
    <source>
        <dbReference type="Proteomes" id="UP000499080"/>
    </source>
</evidence>
<protein>
    <submittedName>
        <fullName evidence="1">Uncharacterized protein</fullName>
    </submittedName>
</protein>
<organism evidence="1 2">
    <name type="scientific">Araneus ventricosus</name>
    <name type="common">Orbweaver spider</name>
    <name type="synonym">Epeira ventricosa</name>
    <dbReference type="NCBI Taxonomy" id="182803"/>
    <lineage>
        <taxon>Eukaryota</taxon>
        <taxon>Metazoa</taxon>
        <taxon>Ecdysozoa</taxon>
        <taxon>Arthropoda</taxon>
        <taxon>Chelicerata</taxon>
        <taxon>Arachnida</taxon>
        <taxon>Araneae</taxon>
        <taxon>Araneomorphae</taxon>
        <taxon>Entelegynae</taxon>
        <taxon>Araneoidea</taxon>
        <taxon>Araneidae</taxon>
        <taxon>Araneus</taxon>
    </lineage>
</organism>
<accession>A0A4Y2JNP1</accession>
<gene>
    <name evidence="1" type="ORF">AVEN_244379_1</name>
</gene>
<name>A0A4Y2JNP1_ARAVE</name>
<sequence length="187" mass="19327">MGRRSSRTQCTVPCPLQLGTAAVMVSRNRSMGTAFCLEIQCTAPHVHPTGTATMASVETGEQGDGVHLEHAHRPMSIQLAVAVMASGTGSMGMAFCLRNTVHRPTSNWHKASGVMASGIGGAAGTAFCPCHSAPSHVHPTGTVAVMASGTGAWDGVLSGTQCTVPCPSNWHSCCNGIRNRGMGRRSV</sequence>
<comment type="caution">
    <text evidence="1">The sequence shown here is derived from an EMBL/GenBank/DDBJ whole genome shotgun (WGS) entry which is preliminary data.</text>
</comment>
<dbReference type="Proteomes" id="UP000499080">
    <property type="component" value="Unassembled WGS sequence"/>
</dbReference>
<evidence type="ECO:0000313" key="1">
    <source>
        <dbReference type="EMBL" id="GBM90746.1"/>
    </source>
</evidence>
<dbReference type="EMBL" id="BGPR01110981">
    <property type="protein sequence ID" value="GBM90746.1"/>
    <property type="molecule type" value="Genomic_DNA"/>
</dbReference>
<proteinExistence type="predicted"/>
<keyword evidence="2" id="KW-1185">Reference proteome</keyword>
<dbReference type="AlphaFoldDB" id="A0A4Y2JNP1"/>
<reference evidence="1 2" key="1">
    <citation type="journal article" date="2019" name="Sci. Rep.">
        <title>Orb-weaving spider Araneus ventricosus genome elucidates the spidroin gene catalogue.</title>
        <authorList>
            <person name="Kono N."/>
            <person name="Nakamura H."/>
            <person name="Ohtoshi R."/>
            <person name="Moran D.A.P."/>
            <person name="Shinohara A."/>
            <person name="Yoshida Y."/>
            <person name="Fujiwara M."/>
            <person name="Mori M."/>
            <person name="Tomita M."/>
            <person name="Arakawa K."/>
        </authorList>
    </citation>
    <scope>NUCLEOTIDE SEQUENCE [LARGE SCALE GENOMIC DNA]</scope>
</reference>